<evidence type="ECO:0000256" key="3">
    <source>
        <dbReference type="SAM" id="MobiDB-lite"/>
    </source>
</evidence>
<keyword evidence="1" id="KW-0812">Transmembrane</keyword>
<keyword evidence="1" id="KW-0256">Endoplasmic reticulum</keyword>
<keyword evidence="6" id="KW-1185">Reference proteome</keyword>
<evidence type="ECO:0000259" key="4">
    <source>
        <dbReference type="Pfam" id="PF10058"/>
    </source>
</evidence>
<dbReference type="InterPro" id="IPR019273">
    <property type="entry name" value="Lunapark_Znf"/>
</dbReference>
<dbReference type="GO" id="GO:0008270">
    <property type="term" value="F:zinc ion binding"/>
    <property type="evidence" value="ECO:0007669"/>
    <property type="project" value="UniProtKB-KW"/>
</dbReference>
<keyword evidence="1" id="KW-0479">Metal-binding</keyword>
<feature type="coiled-coil region" evidence="2">
    <location>
        <begin position="3"/>
        <end position="30"/>
    </location>
</feature>
<feature type="region of interest" description="Disordered" evidence="3">
    <location>
        <begin position="325"/>
        <end position="484"/>
    </location>
</feature>
<evidence type="ECO:0000313" key="5">
    <source>
        <dbReference type="EMBL" id="KAJ2778661.1"/>
    </source>
</evidence>
<sequence length="484" mass="53058">KKEDNYEQILASLEQEIRHAEKQRVRAVNRVDWWSRNWLFYVGIGWLAYVAGFVLYVWPERNGSHADDLLFHMVSVVVMLVVLYYGRVVIRSLGQRAVERNARVVDELKEQLKGRLDELKKKTAFDTTKTLIDKYSMGERQEKAMNASERMRQQQQMEAKGRRQTMPDFAGSPGSQGGAADAGAGVPAGGTPRQLAIQRQLQMQQQQSMNAAASTLATRVGGPLSPGSTGVVKLPGRSASLQPMDSPVKGSGTRPWLDKLVDQLVGDVGGADDRYALICRNCYAHNGLVLEEEINDIQYNCPKCGKFNPSLRTLRLHSRAGSQQILRGSVGAPDGYSDYDEHSNYSRSDDDGGEDVLLEDKSIQANMSGEFGTPTPKKAGVAKKRSVPQDLKLLDDDNEGAEHSGIPEDQSPSVAPVPKTPKTPKNRKTPMKASEGCTAKPSTTAKSSEPEPLVVSEEHVPDTPSKSGPGPTSHKRRTNKAKPV</sequence>
<feature type="transmembrane region" description="Helical" evidence="1">
    <location>
        <begin position="38"/>
        <end position="58"/>
    </location>
</feature>
<feature type="compositionally biased region" description="Basic and acidic residues" evidence="3">
    <location>
        <begin position="339"/>
        <end position="350"/>
    </location>
</feature>
<dbReference type="AlphaFoldDB" id="A0A9W8H628"/>
<dbReference type="Pfam" id="PF10058">
    <property type="entry name" value="Zn_ribbon_10"/>
    <property type="match status" value="1"/>
</dbReference>
<feature type="compositionally biased region" description="Basic residues" evidence="3">
    <location>
        <begin position="473"/>
        <end position="484"/>
    </location>
</feature>
<dbReference type="GO" id="GO:0098826">
    <property type="term" value="C:endoplasmic reticulum tubular network membrane"/>
    <property type="evidence" value="ECO:0007669"/>
    <property type="project" value="UniProtKB-UniRule"/>
</dbReference>
<keyword evidence="2" id="KW-0175">Coiled coil</keyword>
<dbReference type="InterPro" id="IPR040115">
    <property type="entry name" value="Lnp"/>
</dbReference>
<evidence type="ECO:0000256" key="1">
    <source>
        <dbReference type="RuleBase" id="RU367073"/>
    </source>
</evidence>
<dbReference type="OrthoDB" id="1725934at2759"/>
<feature type="domain" description="Lunapark zinc ribbon" evidence="4">
    <location>
        <begin position="256"/>
        <end position="308"/>
    </location>
</feature>
<feature type="region of interest" description="Disordered" evidence="3">
    <location>
        <begin position="136"/>
        <end position="226"/>
    </location>
</feature>
<dbReference type="GO" id="GO:1903373">
    <property type="term" value="P:positive regulation of endoplasmic reticulum tubular network organization"/>
    <property type="evidence" value="ECO:0007669"/>
    <property type="project" value="UniProtKB-UniRule"/>
</dbReference>
<comment type="similarity">
    <text evidence="1">Belongs to the lunapark family.</text>
</comment>
<organism evidence="5 6">
    <name type="scientific">Coemansia interrupta</name>
    <dbReference type="NCBI Taxonomy" id="1126814"/>
    <lineage>
        <taxon>Eukaryota</taxon>
        <taxon>Fungi</taxon>
        <taxon>Fungi incertae sedis</taxon>
        <taxon>Zoopagomycota</taxon>
        <taxon>Kickxellomycotina</taxon>
        <taxon>Kickxellomycetes</taxon>
        <taxon>Kickxellales</taxon>
        <taxon>Kickxellaceae</taxon>
        <taxon>Coemansia</taxon>
    </lineage>
</organism>
<protein>
    <recommendedName>
        <fullName evidence="1">Endoplasmic reticulum junction formation protein lunapark</fullName>
    </recommendedName>
</protein>
<keyword evidence="1" id="KW-0472">Membrane</keyword>
<dbReference type="Proteomes" id="UP001140172">
    <property type="component" value="Unassembled WGS sequence"/>
</dbReference>
<dbReference type="GO" id="GO:0071788">
    <property type="term" value="P:endoplasmic reticulum tubular network maintenance"/>
    <property type="evidence" value="ECO:0007669"/>
    <property type="project" value="UniProtKB-UniRule"/>
</dbReference>
<comment type="subcellular location">
    <subcellularLocation>
        <location evidence="1">Endoplasmic reticulum membrane</location>
        <topology evidence="1">Multi-pass membrane protein</topology>
    </subcellularLocation>
</comment>
<comment type="domain">
    <text evidence="1">The C4-type zinc finger motif is necessary both for its ER three-way tubular junction localization and formation.</text>
</comment>
<evidence type="ECO:0000256" key="2">
    <source>
        <dbReference type="SAM" id="Coils"/>
    </source>
</evidence>
<proteinExistence type="inferred from homology"/>
<comment type="caution">
    <text evidence="5">The sequence shown here is derived from an EMBL/GenBank/DDBJ whole genome shotgun (WGS) entry which is preliminary data.</text>
</comment>
<keyword evidence="1" id="KW-0863">Zinc-finger</keyword>
<feature type="compositionally biased region" description="Basic and acidic residues" evidence="3">
    <location>
        <begin position="392"/>
        <end position="406"/>
    </location>
</feature>
<feature type="transmembrane region" description="Helical" evidence="1">
    <location>
        <begin position="70"/>
        <end position="90"/>
    </location>
</feature>
<comment type="function">
    <text evidence="1">Plays a role in determining ER morphology.</text>
</comment>
<keyword evidence="1" id="KW-0862">Zinc</keyword>
<keyword evidence="1" id="KW-1133">Transmembrane helix</keyword>
<feature type="compositionally biased region" description="Low complexity" evidence="3">
    <location>
        <begin position="170"/>
        <end position="214"/>
    </location>
</feature>
<name>A0A9W8H628_9FUNG</name>
<dbReference type="EMBL" id="JANBUM010000338">
    <property type="protein sequence ID" value="KAJ2778661.1"/>
    <property type="molecule type" value="Genomic_DNA"/>
</dbReference>
<evidence type="ECO:0000313" key="6">
    <source>
        <dbReference type="Proteomes" id="UP001140172"/>
    </source>
</evidence>
<dbReference type="PANTHER" id="PTHR22166">
    <property type="entry name" value="ENDOPLASMIC RETICULUM JUNCTION FORMATION PROTEIN LUNAPARK"/>
    <property type="match status" value="1"/>
</dbReference>
<dbReference type="PANTHER" id="PTHR22166:SF12">
    <property type="entry name" value="ENDOPLASMIC RETICULUM JUNCTION FORMATION PROTEIN LUNAPARK"/>
    <property type="match status" value="1"/>
</dbReference>
<reference evidence="5" key="1">
    <citation type="submission" date="2022-07" db="EMBL/GenBank/DDBJ databases">
        <title>Phylogenomic reconstructions and comparative analyses of Kickxellomycotina fungi.</title>
        <authorList>
            <person name="Reynolds N.K."/>
            <person name="Stajich J.E."/>
            <person name="Barry K."/>
            <person name="Grigoriev I.V."/>
            <person name="Crous P."/>
            <person name="Smith M.E."/>
        </authorList>
    </citation>
    <scope>NUCLEOTIDE SEQUENCE</scope>
    <source>
        <strain evidence="5">BCRC 34489</strain>
    </source>
</reference>
<gene>
    <name evidence="5" type="ORF">GGI15_004108</name>
</gene>
<feature type="non-terminal residue" evidence="5">
    <location>
        <position position="1"/>
    </location>
</feature>
<accession>A0A9W8H628</accession>